<gene>
    <name evidence="2" type="ORF">SNE34_03270</name>
</gene>
<comment type="caution">
    <text evidence="2">The sequence shown here is derived from an EMBL/GenBank/DDBJ whole genome shotgun (WGS) entry which is preliminary data.</text>
</comment>
<accession>A0ABU7YVT0</accession>
<protein>
    <recommendedName>
        <fullName evidence="4">SPW repeat-containing protein</fullName>
    </recommendedName>
</protein>
<keyword evidence="3" id="KW-1185">Reference proteome</keyword>
<sequence>MIFPLDLKAIGYGFATFIAGWLAMSVIGTGVVNVGPSPIGTAGWSLFTVLGYMVPVVAGYVAAYRAPDRRVLHGTIGGAVGVLLFIAPVSLVPGYSWAGAPVIIASYAVLASLGAILGKHRRDKVGE</sequence>
<dbReference type="Proteomes" id="UP001355056">
    <property type="component" value="Unassembled WGS sequence"/>
</dbReference>
<dbReference type="EMBL" id="JAXGFP010000002">
    <property type="protein sequence ID" value="MEG3183031.1"/>
    <property type="molecule type" value="Genomic_DNA"/>
</dbReference>
<evidence type="ECO:0000256" key="1">
    <source>
        <dbReference type="SAM" id="Phobius"/>
    </source>
</evidence>
<evidence type="ECO:0008006" key="4">
    <source>
        <dbReference type="Google" id="ProtNLM"/>
    </source>
</evidence>
<evidence type="ECO:0000313" key="2">
    <source>
        <dbReference type="EMBL" id="MEG3183031.1"/>
    </source>
</evidence>
<keyword evidence="1" id="KW-0472">Membrane</keyword>
<feature type="transmembrane region" description="Helical" evidence="1">
    <location>
        <begin position="71"/>
        <end position="91"/>
    </location>
</feature>
<keyword evidence="1" id="KW-1133">Transmembrane helix</keyword>
<organism evidence="2 3">
    <name type="scientific">Novilysobacter erysipheiresistens</name>
    <dbReference type="NCBI Taxonomy" id="1749332"/>
    <lineage>
        <taxon>Bacteria</taxon>
        <taxon>Pseudomonadati</taxon>
        <taxon>Pseudomonadota</taxon>
        <taxon>Gammaproteobacteria</taxon>
        <taxon>Lysobacterales</taxon>
        <taxon>Lysobacteraceae</taxon>
        <taxon>Novilysobacter</taxon>
    </lineage>
</organism>
<feature type="transmembrane region" description="Helical" evidence="1">
    <location>
        <begin position="97"/>
        <end position="117"/>
    </location>
</feature>
<name>A0ABU7YVT0_9GAMM</name>
<proteinExistence type="predicted"/>
<dbReference type="RefSeq" id="WP_332614701.1">
    <property type="nucleotide sequence ID" value="NZ_JAXGFP010000002.1"/>
</dbReference>
<feature type="transmembrane region" description="Helical" evidence="1">
    <location>
        <begin position="44"/>
        <end position="64"/>
    </location>
</feature>
<keyword evidence="1" id="KW-0812">Transmembrane</keyword>
<feature type="transmembrane region" description="Helical" evidence="1">
    <location>
        <begin position="12"/>
        <end position="32"/>
    </location>
</feature>
<reference evidence="2 3" key="1">
    <citation type="journal article" date="2016" name="Int. J. Syst. Evol. Microbiol.">
        <title>Lysobacter erysipheiresistens sp. nov., an antagonist of powdery mildew, isolated from tobacco-cultivated soil.</title>
        <authorList>
            <person name="Xie B."/>
            <person name="Li T."/>
            <person name="Lin X."/>
            <person name="Wang C.J."/>
            <person name="Chen Y.J."/>
            <person name="Liu W.J."/>
            <person name="Zhao Z.W."/>
        </authorList>
    </citation>
    <scope>NUCLEOTIDE SEQUENCE [LARGE SCALE GENOMIC DNA]</scope>
    <source>
        <strain evidence="2 3">RS-LYSO-3</strain>
    </source>
</reference>
<evidence type="ECO:0000313" key="3">
    <source>
        <dbReference type="Proteomes" id="UP001355056"/>
    </source>
</evidence>